<evidence type="ECO:0000313" key="13">
    <source>
        <dbReference type="Proteomes" id="UP000326838"/>
    </source>
</evidence>
<evidence type="ECO:0000256" key="4">
    <source>
        <dbReference type="ARBA" id="ARBA00022475"/>
    </source>
</evidence>
<keyword evidence="9" id="KW-0843">Virulence</keyword>
<keyword evidence="4" id="KW-1003">Cell membrane</keyword>
<keyword evidence="13" id="KW-1185">Reference proteome</keyword>
<dbReference type="SMART" id="SM00387">
    <property type="entry name" value="HATPase_c"/>
    <property type="match status" value="1"/>
</dbReference>
<name>A0A5N0TG43_9MICO</name>
<evidence type="ECO:0000256" key="9">
    <source>
        <dbReference type="ARBA" id="ARBA00023026"/>
    </source>
</evidence>
<dbReference type="SUPFAM" id="SSF55874">
    <property type="entry name" value="ATPase domain of HSP90 chaperone/DNA topoisomerase II/histidine kinase"/>
    <property type="match status" value="1"/>
</dbReference>
<dbReference type="GO" id="GO:0000155">
    <property type="term" value="F:phosphorelay sensor kinase activity"/>
    <property type="evidence" value="ECO:0007669"/>
    <property type="project" value="InterPro"/>
</dbReference>
<dbReference type="PROSITE" id="PS50109">
    <property type="entry name" value="HIS_KIN"/>
    <property type="match status" value="1"/>
</dbReference>
<evidence type="ECO:0000259" key="11">
    <source>
        <dbReference type="PROSITE" id="PS50109"/>
    </source>
</evidence>
<dbReference type="InterPro" id="IPR005467">
    <property type="entry name" value="His_kinase_dom"/>
</dbReference>
<dbReference type="InterPro" id="IPR003594">
    <property type="entry name" value="HATPase_dom"/>
</dbReference>
<evidence type="ECO:0000256" key="7">
    <source>
        <dbReference type="ARBA" id="ARBA00022777"/>
    </source>
</evidence>
<gene>
    <name evidence="12" type="ORF">F6B40_11115</name>
</gene>
<dbReference type="InterPro" id="IPR004358">
    <property type="entry name" value="Sig_transdc_His_kin-like_C"/>
</dbReference>
<dbReference type="PANTHER" id="PTHR44936">
    <property type="entry name" value="SENSOR PROTEIN CREC"/>
    <property type="match status" value="1"/>
</dbReference>
<keyword evidence="5" id="KW-0597">Phosphoprotein</keyword>
<keyword evidence="8" id="KW-0902">Two-component regulatory system</keyword>
<feature type="transmembrane region" description="Helical" evidence="10">
    <location>
        <begin position="24"/>
        <end position="49"/>
    </location>
</feature>
<dbReference type="RefSeq" id="WP_150893979.1">
    <property type="nucleotide sequence ID" value="NZ_VYUY01000015.1"/>
</dbReference>
<dbReference type="SUPFAM" id="SSF47384">
    <property type="entry name" value="Homodimeric domain of signal transducing histidine kinase"/>
    <property type="match status" value="1"/>
</dbReference>
<dbReference type="EMBL" id="VYUY01000015">
    <property type="protein sequence ID" value="KAA9132249.1"/>
    <property type="molecule type" value="Genomic_DNA"/>
</dbReference>
<reference evidence="13" key="1">
    <citation type="submission" date="2019-09" db="EMBL/GenBank/DDBJ databases">
        <title>Mumia zhuanghuii sp. nov. isolated from the intestinal contents of plateau pika (Ochotona curzoniae) in the Qinghai-Tibet plateau of China.</title>
        <authorList>
            <person name="Tian Z."/>
        </authorList>
    </citation>
    <scope>NUCLEOTIDE SEQUENCE [LARGE SCALE GENOMIC DNA]</scope>
    <source>
        <strain evidence="13">L-033</strain>
    </source>
</reference>
<dbReference type="Gene3D" id="1.10.287.130">
    <property type="match status" value="1"/>
</dbReference>
<dbReference type="EC" id="2.7.13.3" evidence="3"/>
<dbReference type="SMART" id="SM00388">
    <property type="entry name" value="HisKA"/>
    <property type="match status" value="1"/>
</dbReference>
<dbReference type="Gene3D" id="3.30.565.10">
    <property type="entry name" value="Histidine kinase-like ATPase, C-terminal domain"/>
    <property type="match status" value="1"/>
</dbReference>
<keyword evidence="10" id="KW-1133">Transmembrane helix</keyword>
<proteinExistence type="predicted"/>
<organism evidence="12 13">
    <name type="scientific">Microbacterium caowuchunii</name>
    <dbReference type="NCBI Taxonomy" id="2614638"/>
    <lineage>
        <taxon>Bacteria</taxon>
        <taxon>Bacillati</taxon>
        <taxon>Actinomycetota</taxon>
        <taxon>Actinomycetes</taxon>
        <taxon>Micrococcales</taxon>
        <taxon>Microbacteriaceae</taxon>
        <taxon>Microbacterium</taxon>
    </lineage>
</organism>
<dbReference type="Pfam" id="PF00512">
    <property type="entry name" value="HisKA"/>
    <property type="match status" value="1"/>
</dbReference>
<evidence type="ECO:0000256" key="5">
    <source>
        <dbReference type="ARBA" id="ARBA00022553"/>
    </source>
</evidence>
<evidence type="ECO:0000256" key="3">
    <source>
        <dbReference type="ARBA" id="ARBA00012438"/>
    </source>
</evidence>
<dbReference type="GO" id="GO:0005886">
    <property type="term" value="C:plasma membrane"/>
    <property type="evidence" value="ECO:0007669"/>
    <property type="project" value="UniProtKB-SubCell"/>
</dbReference>
<dbReference type="Pfam" id="PF02518">
    <property type="entry name" value="HATPase_c"/>
    <property type="match status" value="1"/>
</dbReference>
<feature type="transmembrane region" description="Helical" evidence="10">
    <location>
        <begin position="69"/>
        <end position="97"/>
    </location>
</feature>
<evidence type="ECO:0000256" key="1">
    <source>
        <dbReference type="ARBA" id="ARBA00000085"/>
    </source>
</evidence>
<keyword evidence="10" id="KW-0812">Transmembrane</keyword>
<keyword evidence="10" id="KW-0472">Membrane</keyword>
<keyword evidence="7 12" id="KW-0418">Kinase</keyword>
<evidence type="ECO:0000256" key="8">
    <source>
        <dbReference type="ARBA" id="ARBA00023012"/>
    </source>
</evidence>
<comment type="caution">
    <text evidence="12">The sequence shown here is derived from an EMBL/GenBank/DDBJ whole genome shotgun (WGS) entry which is preliminary data.</text>
</comment>
<dbReference type="InterPro" id="IPR036097">
    <property type="entry name" value="HisK_dim/P_sf"/>
</dbReference>
<sequence length="350" mass="36979">MTRRDPAASARSDLRRVQRASLRVALWVGLSSTAILGVITAVTVTAIVVGSRPPPGPRPGRPGRWDDRVVGVADILPFVLFSALVGVIALSLIAWYVSRRMTLPLAESLRVQRAFVADASHELRTPLTTLTTRIQLAQHRAERGGDVQSVLADLRRDAAVLEGVLTDLLQAAEEAGRRDGDVRAVADVAAVTAAAGETLRPDADAAGVRIRMEVPAGLSAAAEPAALTRACVALLDNAVRHSPPGEEVRVSARRVGRRVEVRVADHGSGIQGLDPERVFDRFARAATTPPAEADPGGTDGRRRGFGLGLALVRDIAVRFHGSISVEHTSPTGTTFLLVLPVPSRVAGRAG</sequence>
<dbReference type="InterPro" id="IPR003661">
    <property type="entry name" value="HisK_dim/P_dom"/>
</dbReference>
<comment type="subcellular location">
    <subcellularLocation>
        <location evidence="2">Cell membrane</location>
        <topology evidence="2">Multi-pass membrane protein</topology>
    </subcellularLocation>
</comment>
<protein>
    <recommendedName>
        <fullName evidence="3">histidine kinase</fullName>
        <ecNumber evidence="3">2.7.13.3</ecNumber>
    </recommendedName>
</protein>
<dbReference type="InterPro" id="IPR050980">
    <property type="entry name" value="2C_sensor_his_kinase"/>
</dbReference>
<keyword evidence="6" id="KW-0808">Transferase</keyword>
<evidence type="ECO:0000256" key="2">
    <source>
        <dbReference type="ARBA" id="ARBA00004651"/>
    </source>
</evidence>
<feature type="domain" description="Histidine kinase" evidence="11">
    <location>
        <begin position="118"/>
        <end position="343"/>
    </location>
</feature>
<evidence type="ECO:0000256" key="6">
    <source>
        <dbReference type="ARBA" id="ARBA00022679"/>
    </source>
</evidence>
<comment type="catalytic activity">
    <reaction evidence="1">
        <text>ATP + protein L-histidine = ADP + protein N-phospho-L-histidine.</text>
        <dbReference type="EC" id="2.7.13.3"/>
    </reaction>
</comment>
<dbReference type="Proteomes" id="UP000326838">
    <property type="component" value="Unassembled WGS sequence"/>
</dbReference>
<dbReference type="PRINTS" id="PR00344">
    <property type="entry name" value="BCTRLSENSOR"/>
</dbReference>
<evidence type="ECO:0000256" key="10">
    <source>
        <dbReference type="SAM" id="Phobius"/>
    </source>
</evidence>
<dbReference type="PANTHER" id="PTHR44936:SF9">
    <property type="entry name" value="SENSOR PROTEIN CREC"/>
    <property type="match status" value="1"/>
</dbReference>
<evidence type="ECO:0000313" key="12">
    <source>
        <dbReference type="EMBL" id="KAA9132249.1"/>
    </source>
</evidence>
<dbReference type="InterPro" id="IPR036890">
    <property type="entry name" value="HATPase_C_sf"/>
</dbReference>
<dbReference type="AlphaFoldDB" id="A0A5N0TG43"/>
<accession>A0A5N0TG43</accession>